<accession>A0A0A6P7V3</accession>
<comment type="caution">
    <text evidence="1">The sequence shown here is derived from an EMBL/GenBank/DDBJ whole genome shotgun (WGS) entry which is preliminary data.</text>
</comment>
<evidence type="ECO:0000313" key="1">
    <source>
        <dbReference type="EMBL" id="KHD09865.1"/>
    </source>
</evidence>
<dbReference type="SUPFAM" id="SSF69917">
    <property type="entry name" value="OMPT-like"/>
    <property type="match status" value="1"/>
</dbReference>
<organism evidence="1 2">
    <name type="scientific">Candidatus Thiomargarita nelsonii</name>
    <dbReference type="NCBI Taxonomy" id="1003181"/>
    <lineage>
        <taxon>Bacteria</taxon>
        <taxon>Pseudomonadati</taxon>
        <taxon>Pseudomonadota</taxon>
        <taxon>Gammaproteobacteria</taxon>
        <taxon>Thiotrichales</taxon>
        <taxon>Thiotrichaceae</taxon>
        <taxon>Thiomargarita</taxon>
    </lineage>
</organism>
<name>A0A0A6P7V3_9GAMM</name>
<reference evidence="1 2" key="1">
    <citation type="journal article" date="2016" name="Front. Microbiol.">
        <title>Single-Cell (Meta-)Genomics of a Dimorphic Candidatus Thiomargarita nelsonii Reveals Genomic Plasticity.</title>
        <authorList>
            <person name="Flood B.E."/>
            <person name="Fliss P."/>
            <person name="Jones D.S."/>
            <person name="Dick G.J."/>
            <person name="Jain S."/>
            <person name="Kaster A.K."/>
            <person name="Winkel M."/>
            <person name="Mussmann M."/>
            <person name="Bailey J."/>
        </authorList>
    </citation>
    <scope>NUCLEOTIDE SEQUENCE [LARGE SCALE GENOMIC DNA]</scope>
    <source>
        <strain evidence="1">Hydrate Ridge</strain>
    </source>
</reference>
<protein>
    <submittedName>
        <fullName evidence="1">Uncharacterized protein</fullName>
    </submittedName>
</protein>
<dbReference type="InterPro" id="IPR020080">
    <property type="entry name" value="OM_adhesin/peptidase_omptin"/>
</dbReference>
<evidence type="ECO:0000313" key="2">
    <source>
        <dbReference type="Proteomes" id="UP000030428"/>
    </source>
</evidence>
<gene>
    <name evidence="1" type="ORF">PN36_12880</name>
</gene>
<proteinExistence type="predicted"/>
<dbReference type="EMBL" id="JSZA02000041">
    <property type="protein sequence ID" value="KHD09865.1"/>
    <property type="molecule type" value="Genomic_DNA"/>
</dbReference>
<keyword evidence="2" id="KW-1185">Reference proteome</keyword>
<dbReference type="Gene3D" id="2.40.128.100">
    <property type="entry name" value="OPCA outer membrane adhesin/invasin"/>
    <property type="match status" value="1"/>
</dbReference>
<dbReference type="GO" id="GO:0004190">
    <property type="term" value="F:aspartic-type endopeptidase activity"/>
    <property type="evidence" value="ECO:0007669"/>
    <property type="project" value="InterPro"/>
</dbReference>
<dbReference type="Proteomes" id="UP000030428">
    <property type="component" value="Unassembled WGS sequence"/>
</dbReference>
<dbReference type="AlphaFoldDB" id="A0A0A6P7V3"/>
<sequence length="270" mass="31077">MIFSFYINLLLFLILIFPHQTIATDSSAYFGFSIMDFAYKEFREDGGLFNREDGILPGILAGVTKPVGQWWDLAGEFSYYSNDVNYNGQTQSGFPFETRTDEKLFDLALQLKRQIKTSGHLNYKLYAGLGYHLWKRDIQSTATVSGLFETYEWWYGQLGAKVAPSEKSNWVVDFRLSHPINANIKINFNGLFDDKKLNLNGQLSGRLSFAWQAQLSHSLKFIAEPYLEYWHLGRSTTETLTRNGQTVGHIFEPQSKTLNYGIMIYLMYAK</sequence>